<protein>
    <recommendedName>
        <fullName evidence="8">ABC transmembrane type-1 domain-containing protein</fullName>
    </recommendedName>
</protein>
<reference evidence="10" key="1">
    <citation type="submission" date="2016-09" db="EMBL/GenBank/DDBJ databases">
        <authorList>
            <person name="Strepis N."/>
        </authorList>
    </citation>
    <scope>NUCLEOTIDE SEQUENCE [LARGE SCALE GENOMIC DNA]</scope>
</reference>
<keyword evidence="5 7" id="KW-1133">Transmembrane helix</keyword>
<dbReference type="STRING" id="1892869.ACGLYG10_1502"/>
<feature type="transmembrane region" description="Helical" evidence="7">
    <location>
        <begin position="84"/>
        <end position="105"/>
    </location>
</feature>
<feature type="transmembrane region" description="Helical" evidence="7">
    <location>
        <begin position="117"/>
        <end position="137"/>
    </location>
</feature>
<dbReference type="PANTHER" id="PTHR43005:SF1">
    <property type="entry name" value="SPERMIDINE_PUTRESCINE TRANSPORT SYSTEM PERMEASE PROTEIN"/>
    <property type="match status" value="1"/>
</dbReference>
<feature type="transmembrane region" description="Helical" evidence="7">
    <location>
        <begin position="271"/>
        <end position="295"/>
    </location>
</feature>
<evidence type="ECO:0000256" key="3">
    <source>
        <dbReference type="ARBA" id="ARBA00022475"/>
    </source>
</evidence>
<dbReference type="PROSITE" id="PS50928">
    <property type="entry name" value="ABC_TM1"/>
    <property type="match status" value="1"/>
</dbReference>
<gene>
    <name evidence="9" type="ORF">ACGLYG10_1502</name>
</gene>
<evidence type="ECO:0000256" key="7">
    <source>
        <dbReference type="RuleBase" id="RU363032"/>
    </source>
</evidence>
<feature type="domain" description="ABC transmembrane type-1" evidence="8">
    <location>
        <begin position="80"/>
        <end position="294"/>
    </location>
</feature>
<dbReference type="CDD" id="cd06261">
    <property type="entry name" value="TM_PBP2"/>
    <property type="match status" value="1"/>
</dbReference>
<dbReference type="EMBL" id="FQTT01000010">
    <property type="protein sequence ID" value="SHE25286.1"/>
    <property type="molecule type" value="Genomic_DNA"/>
</dbReference>
<dbReference type="SUPFAM" id="SSF161098">
    <property type="entry name" value="MetI-like"/>
    <property type="match status" value="1"/>
</dbReference>
<dbReference type="OrthoDB" id="9805974at2"/>
<comment type="similarity">
    <text evidence="7">Belongs to the binding-protein-dependent transport system permease family.</text>
</comment>
<evidence type="ECO:0000256" key="5">
    <source>
        <dbReference type="ARBA" id="ARBA00022989"/>
    </source>
</evidence>
<dbReference type="Pfam" id="PF00528">
    <property type="entry name" value="BPD_transp_1"/>
    <property type="match status" value="1"/>
</dbReference>
<evidence type="ECO:0000259" key="8">
    <source>
        <dbReference type="PROSITE" id="PS50928"/>
    </source>
</evidence>
<dbReference type="GO" id="GO:0005886">
    <property type="term" value="C:plasma membrane"/>
    <property type="evidence" value="ECO:0007669"/>
    <property type="project" value="UniProtKB-SubCell"/>
</dbReference>
<evidence type="ECO:0000256" key="1">
    <source>
        <dbReference type="ARBA" id="ARBA00004651"/>
    </source>
</evidence>
<evidence type="ECO:0000313" key="9">
    <source>
        <dbReference type="EMBL" id="SHE25286.1"/>
    </source>
</evidence>
<feature type="transmembrane region" description="Helical" evidence="7">
    <location>
        <begin position="20"/>
        <end position="41"/>
    </location>
</feature>
<keyword evidence="6 7" id="KW-0472">Membrane</keyword>
<dbReference type="GO" id="GO:0055085">
    <property type="term" value="P:transmembrane transport"/>
    <property type="evidence" value="ECO:0007669"/>
    <property type="project" value="InterPro"/>
</dbReference>
<dbReference type="InterPro" id="IPR000515">
    <property type="entry name" value="MetI-like"/>
</dbReference>
<name>A0A1M4RZ86_9ACTO</name>
<accession>A0A1M4RZ86</accession>
<evidence type="ECO:0000256" key="6">
    <source>
        <dbReference type="ARBA" id="ARBA00023136"/>
    </source>
</evidence>
<dbReference type="PANTHER" id="PTHR43005">
    <property type="entry name" value="BLR7065 PROTEIN"/>
    <property type="match status" value="1"/>
</dbReference>
<dbReference type="InterPro" id="IPR035906">
    <property type="entry name" value="MetI-like_sf"/>
</dbReference>
<dbReference type="Gene3D" id="1.10.3720.10">
    <property type="entry name" value="MetI-like"/>
    <property type="match status" value="1"/>
</dbReference>
<feature type="transmembrane region" description="Helical" evidence="7">
    <location>
        <begin position="167"/>
        <end position="192"/>
    </location>
</feature>
<proteinExistence type="inferred from homology"/>
<dbReference type="AlphaFoldDB" id="A0A1M4RZ86"/>
<feature type="transmembrane region" description="Helical" evidence="7">
    <location>
        <begin position="227"/>
        <end position="247"/>
    </location>
</feature>
<evidence type="ECO:0000313" key="10">
    <source>
        <dbReference type="Proteomes" id="UP000184291"/>
    </source>
</evidence>
<dbReference type="Proteomes" id="UP000184291">
    <property type="component" value="Unassembled WGS sequence"/>
</dbReference>
<comment type="subcellular location">
    <subcellularLocation>
        <location evidence="1 7">Cell membrane</location>
        <topology evidence="1 7">Multi-pass membrane protein</topology>
    </subcellularLocation>
</comment>
<keyword evidence="10" id="KW-1185">Reference proteome</keyword>
<sequence>MSQREAGVRRGPRRRADSRFVVAALLPAWIFLAVLIGYPLVKVLIDGFSYSNLVNPSVSGFAGTRNYSDVFADPHFTGALKNSVIWTVGSVLGEYMLGLGSAVLLNRRLKGRGIFRMLTFIPWLVPIIVAGMTWEWMLNPDFGIINSLLVRVGICDSPVNFLGSPSWAMPTVVFVNIWRSFPYYTITFLAALQAIPPELKEAAQIDGASAWRSFWSVTFPQLRSPSLIIVFMHLIWTAVNFDFIWVMTQGGPNYATMTLPLLIYRYSMQDFNVGMASALSTVMLLGTSVIFVVYYRLRRNLSEEIVG</sequence>
<evidence type="ECO:0000256" key="2">
    <source>
        <dbReference type="ARBA" id="ARBA00022448"/>
    </source>
</evidence>
<organism evidence="9 10">
    <name type="scientific">Actinomyces glycerinitolerans</name>
    <dbReference type="NCBI Taxonomy" id="1892869"/>
    <lineage>
        <taxon>Bacteria</taxon>
        <taxon>Bacillati</taxon>
        <taxon>Actinomycetota</taxon>
        <taxon>Actinomycetes</taxon>
        <taxon>Actinomycetales</taxon>
        <taxon>Actinomycetaceae</taxon>
        <taxon>Actinomyces</taxon>
    </lineage>
</organism>
<keyword evidence="2 7" id="KW-0813">Transport</keyword>
<keyword evidence="3" id="KW-1003">Cell membrane</keyword>
<evidence type="ECO:0000256" key="4">
    <source>
        <dbReference type="ARBA" id="ARBA00022692"/>
    </source>
</evidence>
<keyword evidence="4 7" id="KW-0812">Transmembrane</keyword>